<feature type="transmembrane region" description="Helical" evidence="1">
    <location>
        <begin position="90"/>
        <end position="111"/>
    </location>
</feature>
<keyword evidence="1" id="KW-1133">Transmembrane helix</keyword>
<name>A0ABX8X9A3_SHEPU</name>
<proteinExistence type="predicted"/>
<dbReference type="Pfam" id="PF05982">
    <property type="entry name" value="Sbt_1"/>
    <property type="match status" value="1"/>
</dbReference>
<dbReference type="InterPro" id="IPR010293">
    <property type="entry name" value="Sbt_1"/>
</dbReference>
<dbReference type="Proteomes" id="UP000827084">
    <property type="component" value="Chromosome"/>
</dbReference>
<dbReference type="RefSeq" id="WP_198779818.1">
    <property type="nucleotide sequence ID" value="NZ_CP066370.1"/>
</dbReference>
<feature type="transmembrane region" description="Helical" evidence="1">
    <location>
        <begin position="55"/>
        <end position="78"/>
    </location>
</feature>
<keyword evidence="1" id="KW-0472">Membrane</keyword>
<accession>A0ABX8X9A3</accession>
<dbReference type="GeneID" id="67444666"/>
<protein>
    <submittedName>
        <fullName evidence="2">Sodium-dependent bicarbonate transport family permease</fullName>
    </submittedName>
</protein>
<reference evidence="2 3" key="1">
    <citation type="submission" date="2021-08" db="EMBL/GenBank/DDBJ databases">
        <title>Shewanella putrefaciens YZ-J, complete genome.</title>
        <authorList>
            <person name="Yi Z."/>
        </authorList>
    </citation>
    <scope>NUCLEOTIDE SEQUENCE [LARGE SCALE GENOMIC DNA]</scope>
    <source>
        <strain evidence="2 3">YZ-J</strain>
    </source>
</reference>
<feature type="transmembrane region" description="Helical" evidence="1">
    <location>
        <begin position="162"/>
        <end position="184"/>
    </location>
</feature>
<feature type="transmembrane region" description="Helical" evidence="1">
    <location>
        <begin position="190"/>
        <end position="210"/>
    </location>
</feature>
<keyword evidence="3" id="KW-1185">Reference proteome</keyword>
<organism evidence="2 3">
    <name type="scientific">Shewanella putrefaciens</name>
    <name type="common">Pseudomonas putrefaciens</name>
    <dbReference type="NCBI Taxonomy" id="24"/>
    <lineage>
        <taxon>Bacteria</taxon>
        <taxon>Pseudomonadati</taxon>
        <taxon>Pseudomonadota</taxon>
        <taxon>Gammaproteobacteria</taxon>
        <taxon>Alteromonadales</taxon>
        <taxon>Shewanellaceae</taxon>
        <taxon>Shewanella</taxon>
    </lineage>
</organism>
<gene>
    <name evidence="2" type="ORF">K3G22_15360</name>
</gene>
<feature type="transmembrane region" description="Helical" evidence="1">
    <location>
        <begin position="230"/>
        <end position="252"/>
    </location>
</feature>
<keyword evidence="1" id="KW-0812">Transmembrane</keyword>
<evidence type="ECO:0000313" key="3">
    <source>
        <dbReference type="Proteomes" id="UP000827084"/>
    </source>
</evidence>
<dbReference type="PANTHER" id="PTHR40400">
    <property type="entry name" value="SLR1512 PROTEIN"/>
    <property type="match status" value="1"/>
</dbReference>
<sequence>MPDIVIAFFALGLLAGLVKSDLKVPPAIYETLSILLMLTLGLKGGMSLHGHTQNLVLSELLAVIALGLIIPLVLYPVLTQLVRIGRTDAISIAAHYGSVSAGTFAVVMAIVENTGLTLRPETTLYLVLLELPAIIVMLWLHRYLSAKNATETMPKVEAQSNVLHEALTSRGVALLLGGVAIGWLYGPNGLAPITPVLLGGFKTLLALFLLEMGLVTAKVCLPLPLKQWRLLVFAAVVPFVLAWFGIGVGVWLDLPAGSILVLAGLSASASYIAAPAAIRAAIPEANIGLAMLASLGITFPVNVLIGLPLYQHWVMLITA</sequence>
<dbReference type="EMBL" id="CP080635">
    <property type="protein sequence ID" value="QYX72109.1"/>
    <property type="molecule type" value="Genomic_DNA"/>
</dbReference>
<evidence type="ECO:0000256" key="1">
    <source>
        <dbReference type="SAM" id="Phobius"/>
    </source>
</evidence>
<evidence type="ECO:0000313" key="2">
    <source>
        <dbReference type="EMBL" id="QYX72109.1"/>
    </source>
</evidence>
<feature type="transmembrane region" description="Helical" evidence="1">
    <location>
        <begin position="289"/>
        <end position="310"/>
    </location>
</feature>
<dbReference type="PANTHER" id="PTHR40400:SF1">
    <property type="entry name" value="SLR1512 PROTEIN"/>
    <property type="match status" value="1"/>
</dbReference>
<feature type="transmembrane region" description="Helical" evidence="1">
    <location>
        <begin position="258"/>
        <end position="282"/>
    </location>
</feature>
<feature type="transmembrane region" description="Helical" evidence="1">
    <location>
        <begin position="123"/>
        <end position="141"/>
    </location>
</feature>